<name>A0A2S4HGK8_9GAMM</name>
<gene>
    <name evidence="2" type="ORF">C0068_08565</name>
</gene>
<evidence type="ECO:0008006" key="4">
    <source>
        <dbReference type="Google" id="ProtNLM"/>
    </source>
</evidence>
<dbReference type="AlphaFoldDB" id="A0A2S4HGK8"/>
<feature type="signal peptide" evidence="1">
    <location>
        <begin position="1"/>
        <end position="21"/>
    </location>
</feature>
<evidence type="ECO:0000313" key="3">
    <source>
        <dbReference type="Proteomes" id="UP000237222"/>
    </source>
</evidence>
<sequence>MKKLTIAFAFSVSALSISAFAEPEIIYTPNSTPKTTTQKLLDQQRSGQYASEHEQHLSGKVSTEVYNRYVKSFSHAIPERFSEDSFTVE</sequence>
<keyword evidence="1" id="KW-0732">Signal</keyword>
<feature type="chain" id="PRO_5015477792" description="DUF3613 domain-containing protein" evidence="1">
    <location>
        <begin position="22"/>
        <end position="89"/>
    </location>
</feature>
<accession>A0A2S4HGK8</accession>
<evidence type="ECO:0000256" key="1">
    <source>
        <dbReference type="SAM" id="SignalP"/>
    </source>
</evidence>
<dbReference type="OrthoDB" id="7068897at2"/>
<proteinExistence type="predicted"/>
<dbReference type="InterPro" id="IPR022053">
    <property type="entry name" value="DUF3613"/>
</dbReference>
<protein>
    <recommendedName>
        <fullName evidence="4">DUF3613 domain-containing protein</fullName>
    </recommendedName>
</protein>
<reference evidence="2" key="1">
    <citation type="submission" date="2018-01" db="EMBL/GenBank/DDBJ databases">
        <authorList>
            <person name="Yu X.-D."/>
        </authorList>
    </citation>
    <scope>NUCLEOTIDE SEQUENCE</scope>
    <source>
        <strain evidence="2">ZX-21</strain>
    </source>
</reference>
<evidence type="ECO:0000313" key="2">
    <source>
        <dbReference type="EMBL" id="POP53132.1"/>
    </source>
</evidence>
<dbReference type="Proteomes" id="UP000237222">
    <property type="component" value="Unassembled WGS sequence"/>
</dbReference>
<dbReference type="Pfam" id="PF12266">
    <property type="entry name" value="DUF3613"/>
    <property type="match status" value="1"/>
</dbReference>
<comment type="caution">
    <text evidence="2">The sequence shown here is derived from an EMBL/GenBank/DDBJ whole genome shotgun (WGS) entry which is preliminary data.</text>
</comment>
<dbReference type="RefSeq" id="WP_103684074.1">
    <property type="nucleotide sequence ID" value="NZ_PQGG01000019.1"/>
</dbReference>
<dbReference type="EMBL" id="PQGG01000019">
    <property type="protein sequence ID" value="POP53132.1"/>
    <property type="molecule type" value="Genomic_DNA"/>
</dbReference>
<organism evidence="2 3">
    <name type="scientific">Zhongshania marina</name>
    <dbReference type="NCBI Taxonomy" id="2304603"/>
    <lineage>
        <taxon>Bacteria</taxon>
        <taxon>Pseudomonadati</taxon>
        <taxon>Pseudomonadota</taxon>
        <taxon>Gammaproteobacteria</taxon>
        <taxon>Cellvibrionales</taxon>
        <taxon>Spongiibacteraceae</taxon>
        <taxon>Zhongshania</taxon>
    </lineage>
</organism>